<evidence type="ECO:0000313" key="2">
    <source>
        <dbReference type="EMBL" id="MCW4630608.1"/>
    </source>
</evidence>
<organism evidence="2 3">
    <name type="scientific">Marinomonas rhodophyticola</name>
    <dbReference type="NCBI Taxonomy" id="2992803"/>
    <lineage>
        <taxon>Bacteria</taxon>
        <taxon>Pseudomonadati</taxon>
        <taxon>Pseudomonadota</taxon>
        <taxon>Gammaproteobacteria</taxon>
        <taxon>Oceanospirillales</taxon>
        <taxon>Oceanospirillaceae</taxon>
        <taxon>Marinomonas</taxon>
    </lineage>
</organism>
<dbReference type="SUPFAM" id="SSF54593">
    <property type="entry name" value="Glyoxalase/Bleomycin resistance protein/Dihydroxybiphenyl dioxygenase"/>
    <property type="match status" value="1"/>
</dbReference>
<accession>A0ABT3KJ73</accession>
<sequence>MEISNFTILYVDNVQRSVDFYRPLFDREPVESTADFALFVSETGAKFGLWARKSVLPKANDVPAGSMEVAFTLDNLITLQIHYSKWQELGIDIIQEPIELDFGTTFTALDPDGHRLRVYTYEKDRHEKA</sequence>
<dbReference type="RefSeq" id="WP_265219951.1">
    <property type="nucleotide sequence ID" value="NZ_JAPEUL010000009.1"/>
</dbReference>
<dbReference type="InterPro" id="IPR037523">
    <property type="entry name" value="VOC_core"/>
</dbReference>
<evidence type="ECO:0000313" key="3">
    <source>
        <dbReference type="Proteomes" id="UP001431181"/>
    </source>
</evidence>
<dbReference type="EMBL" id="JAPEUL010000009">
    <property type="protein sequence ID" value="MCW4630608.1"/>
    <property type="molecule type" value="Genomic_DNA"/>
</dbReference>
<dbReference type="Gene3D" id="3.30.720.120">
    <property type="match status" value="1"/>
</dbReference>
<protein>
    <submittedName>
        <fullName evidence="2">VOC family protein</fullName>
    </submittedName>
</protein>
<name>A0ABT3KJ73_9GAMM</name>
<keyword evidence="3" id="KW-1185">Reference proteome</keyword>
<dbReference type="InterPro" id="IPR026275">
    <property type="entry name" value="Glyoxalase/dOase/EhpR"/>
</dbReference>
<reference evidence="2" key="1">
    <citation type="submission" date="2022-11" db="EMBL/GenBank/DDBJ databases">
        <title>Marinomonas sp. nov., isolated from marine algae.</title>
        <authorList>
            <person name="Choi D.G."/>
            <person name="Kim J.M."/>
            <person name="Lee J.K."/>
            <person name="Baek J.H."/>
            <person name="Jeon C.O."/>
        </authorList>
    </citation>
    <scope>NUCLEOTIDE SEQUENCE</scope>
    <source>
        <strain evidence="2">KJ51-3</strain>
    </source>
</reference>
<proteinExistence type="predicted"/>
<dbReference type="InterPro" id="IPR004360">
    <property type="entry name" value="Glyas_Fos-R_dOase_dom"/>
</dbReference>
<feature type="domain" description="VOC" evidence="1">
    <location>
        <begin position="2"/>
        <end position="121"/>
    </location>
</feature>
<dbReference type="Pfam" id="PF00903">
    <property type="entry name" value="Glyoxalase"/>
    <property type="match status" value="1"/>
</dbReference>
<dbReference type="Gene3D" id="3.30.720.110">
    <property type="match status" value="1"/>
</dbReference>
<dbReference type="Proteomes" id="UP001431181">
    <property type="component" value="Unassembled WGS sequence"/>
</dbReference>
<gene>
    <name evidence="2" type="ORF">ONZ52_17385</name>
</gene>
<evidence type="ECO:0000259" key="1">
    <source>
        <dbReference type="PROSITE" id="PS51819"/>
    </source>
</evidence>
<dbReference type="InterPro" id="IPR029068">
    <property type="entry name" value="Glyas_Bleomycin-R_OHBP_Dase"/>
</dbReference>
<comment type="caution">
    <text evidence="2">The sequence shown here is derived from an EMBL/GenBank/DDBJ whole genome shotgun (WGS) entry which is preliminary data.</text>
</comment>
<dbReference type="PROSITE" id="PS51819">
    <property type="entry name" value="VOC"/>
    <property type="match status" value="1"/>
</dbReference>
<dbReference type="PIRSF" id="PIRSF039020">
    <property type="entry name" value="EhpR"/>
    <property type="match status" value="1"/>
</dbReference>